<sequence length="428" mass="44461">MADVPPTLRTVIVPFDAIGTHQVDWSGRPRRGRTTASVEPTPIAALDVLVDDFKVRRIAVGGVALVSAGMPARPATVIVAVARPRSETVLMDRAAWVVLHSPATPGSAWTAFLDETQPVTVARTLAGADPLTTRNLPAASIGTIVVTCVVRLGTVVITGVPDPLAEVVSPTVDAFDDPVAVSVTTAARTPDEGTAPRRAETQTDRPALRLPAEPSNEAGVIVLIVPVRPADAGADRVQATARIRTDAAALPARRRTVPERTYSVRTDRARRARLIVIVVPGADSATLVPLRLDAVASTVIQTPVAPVRGTPPRPARATDAVRRAFSEAAMIVFGADATVTVPPGLFARRRAETVGADSVAPTTATTETLRAVEVSGRPRNTSCVSAGIVTAVAASAPVTQARYAVAPSTAGQLALSPRTSDLTVTDEG</sequence>
<gene>
    <name evidence="1" type="ORF">H1W00_09370</name>
</gene>
<proteinExistence type="predicted"/>
<dbReference type="EMBL" id="JACEOG010000001">
    <property type="protein sequence ID" value="MBA4608680.1"/>
    <property type="molecule type" value="Genomic_DNA"/>
</dbReference>
<evidence type="ECO:0000313" key="2">
    <source>
        <dbReference type="Proteomes" id="UP000550354"/>
    </source>
</evidence>
<evidence type="ECO:0000313" key="1">
    <source>
        <dbReference type="EMBL" id="MBA4608680.1"/>
    </source>
</evidence>
<dbReference type="Proteomes" id="UP000550354">
    <property type="component" value="Unassembled WGS sequence"/>
</dbReference>
<accession>A0A838XP92</accession>
<reference evidence="1 2" key="1">
    <citation type="submission" date="2020-07" db="EMBL/GenBank/DDBJ databases">
        <title>Draft genome and description of Aeromicrobium phoceense strain Marseille-Q0843 isolated from healthy skin swab.</title>
        <authorList>
            <person name="Boxberger M."/>
            <person name="La Scola B."/>
        </authorList>
    </citation>
    <scope>NUCLEOTIDE SEQUENCE [LARGE SCALE GENOMIC DNA]</scope>
    <source>
        <strain evidence="1 2">Marseille-Q0843</strain>
    </source>
</reference>
<dbReference type="AlphaFoldDB" id="A0A838XP92"/>
<name>A0A838XP92_9ACTN</name>
<protein>
    <submittedName>
        <fullName evidence="1">Uncharacterized protein</fullName>
    </submittedName>
</protein>
<keyword evidence="2" id="KW-1185">Reference proteome</keyword>
<dbReference type="RefSeq" id="WP_181755457.1">
    <property type="nucleotide sequence ID" value="NZ_JACEOG010000001.1"/>
</dbReference>
<organism evidence="1 2">
    <name type="scientific">Aeromicrobium phoceense</name>
    <dbReference type="NCBI Taxonomy" id="2754045"/>
    <lineage>
        <taxon>Bacteria</taxon>
        <taxon>Bacillati</taxon>
        <taxon>Actinomycetota</taxon>
        <taxon>Actinomycetes</taxon>
        <taxon>Propionibacteriales</taxon>
        <taxon>Nocardioidaceae</taxon>
        <taxon>Aeromicrobium</taxon>
    </lineage>
</organism>
<comment type="caution">
    <text evidence="1">The sequence shown here is derived from an EMBL/GenBank/DDBJ whole genome shotgun (WGS) entry which is preliminary data.</text>
</comment>